<dbReference type="SUPFAM" id="SSF102114">
    <property type="entry name" value="Radical SAM enzymes"/>
    <property type="match status" value="1"/>
</dbReference>
<dbReference type="GO" id="GO:0006779">
    <property type="term" value="P:porphyrin-containing compound biosynthetic process"/>
    <property type="evidence" value="ECO:0007669"/>
    <property type="project" value="InterPro"/>
</dbReference>
<dbReference type="InterPro" id="IPR034505">
    <property type="entry name" value="Coproporphyrinogen-III_oxidase"/>
</dbReference>
<evidence type="ECO:0000313" key="11">
    <source>
        <dbReference type="EMBL" id="QNE89983.1"/>
    </source>
</evidence>
<accession>A0A7G7CQW7</accession>
<dbReference type="SFLD" id="SFLDF00562">
    <property type="entry name" value="HemN-like__clustered_with_heat"/>
    <property type="match status" value="1"/>
</dbReference>
<evidence type="ECO:0000256" key="2">
    <source>
        <dbReference type="ARBA" id="ARBA00017228"/>
    </source>
</evidence>
<dbReference type="EMBL" id="CP059404">
    <property type="protein sequence ID" value="QNE89983.1"/>
    <property type="molecule type" value="Genomic_DNA"/>
</dbReference>
<evidence type="ECO:0000313" key="12">
    <source>
        <dbReference type="Proteomes" id="UP000515743"/>
    </source>
</evidence>
<dbReference type="CDD" id="cd01335">
    <property type="entry name" value="Radical_SAM"/>
    <property type="match status" value="1"/>
</dbReference>
<evidence type="ECO:0000256" key="6">
    <source>
        <dbReference type="ARBA" id="ARBA00023004"/>
    </source>
</evidence>
<comment type="similarity">
    <text evidence="1">Belongs to the anaerobic coproporphyrinogen-III oxidase family. HemW subfamily.</text>
</comment>
<dbReference type="AlphaFoldDB" id="A0A7G7CQW7"/>
<dbReference type="InterPro" id="IPR013785">
    <property type="entry name" value="Aldolase_TIM"/>
</dbReference>
<dbReference type="GO" id="GO:0005737">
    <property type="term" value="C:cytoplasm"/>
    <property type="evidence" value="ECO:0007669"/>
    <property type="project" value="UniProtKB-SubCell"/>
</dbReference>
<dbReference type="SMART" id="SM00729">
    <property type="entry name" value="Elp3"/>
    <property type="match status" value="1"/>
</dbReference>
<dbReference type="RefSeq" id="WP_185176357.1">
    <property type="nucleotide sequence ID" value="NZ_CP059404.1"/>
</dbReference>
<dbReference type="SFLD" id="SFLDG01065">
    <property type="entry name" value="anaerobic_coproporphyrinogen-I"/>
    <property type="match status" value="2"/>
</dbReference>
<sequence length="413" mass="44159">MVGTQAARAPFGLYIHVPFCSTRCGYCDFNTYTPGELGNPNSQAAYLDALEVELELAAARLARTHGAAPQAQTVFVGGGTPSLLGADGLGRVLNAARNTFGLAPDAEVTTESNPESTSPEFFAGLLDAGFNRVSLGMQSASAGVLRILERAHTPGRAFDAAREARAAGFEHVNLDMIYGTPTEQDEDVLETVRRAVDTGIDHLSAYSLIIEDGTRMARKVRSGEFQETEDDVLARRYELIAAELEAAGMGWYEVSNWARPGGECQHNTIYWVDGNWWGAGPGAHSHLDGERFYNVKHPARYSAALLDAAPSLPIADTEALSSSERHTEALMLGLRLRDGVPLAWLNPAARPVVDGFVSRGLVEVGELDAAAVASSTALVPGRDVSGPRVRVTDAGRLLADGIITDILVAEERE</sequence>
<evidence type="ECO:0000256" key="1">
    <source>
        <dbReference type="ARBA" id="ARBA00006100"/>
    </source>
</evidence>
<evidence type="ECO:0000256" key="4">
    <source>
        <dbReference type="ARBA" id="ARBA00022691"/>
    </source>
</evidence>
<evidence type="ECO:0000256" key="3">
    <source>
        <dbReference type="ARBA" id="ARBA00022617"/>
    </source>
</evidence>
<keyword evidence="9" id="KW-0004">4Fe-4S</keyword>
<feature type="domain" description="Radical SAM core" evidence="10">
    <location>
        <begin position="5"/>
        <end position="253"/>
    </location>
</feature>
<organism evidence="11 12">
    <name type="scientific">Corynebacterium incognita</name>
    <dbReference type="NCBI Taxonomy" id="2754725"/>
    <lineage>
        <taxon>Bacteria</taxon>
        <taxon>Bacillati</taxon>
        <taxon>Actinomycetota</taxon>
        <taxon>Actinomycetes</taxon>
        <taxon>Mycobacteriales</taxon>
        <taxon>Corynebacteriaceae</taxon>
        <taxon>Corynebacterium</taxon>
    </lineage>
</organism>
<keyword evidence="7 9" id="KW-0411">Iron-sulfur</keyword>
<dbReference type="GO" id="GO:0046872">
    <property type="term" value="F:metal ion binding"/>
    <property type="evidence" value="ECO:0007669"/>
    <property type="project" value="UniProtKB-UniRule"/>
</dbReference>
<keyword evidence="12" id="KW-1185">Reference proteome</keyword>
<comment type="subcellular location">
    <subcellularLocation>
        <location evidence="9">Cytoplasm</location>
    </subcellularLocation>
</comment>
<dbReference type="Pfam" id="PF04055">
    <property type="entry name" value="Radical_SAM"/>
    <property type="match status" value="1"/>
</dbReference>
<dbReference type="SFLD" id="SFLDF00288">
    <property type="entry name" value="HemN-like__clustered_with_nucl"/>
    <property type="match status" value="1"/>
</dbReference>
<keyword evidence="8 9" id="KW-0143">Chaperone</keyword>
<dbReference type="Proteomes" id="UP000515743">
    <property type="component" value="Chromosome"/>
</dbReference>
<dbReference type="Gene3D" id="3.20.20.70">
    <property type="entry name" value="Aldolase class I"/>
    <property type="match status" value="1"/>
</dbReference>
<dbReference type="GO" id="GO:0051539">
    <property type="term" value="F:4 iron, 4 sulfur cluster binding"/>
    <property type="evidence" value="ECO:0007669"/>
    <property type="project" value="UniProtKB-UniRule"/>
</dbReference>
<dbReference type="InterPro" id="IPR058240">
    <property type="entry name" value="rSAM_sf"/>
</dbReference>
<keyword evidence="4 9" id="KW-0949">S-adenosyl-L-methionine</keyword>
<dbReference type="NCBIfam" id="TIGR00539">
    <property type="entry name" value="hemN_rel"/>
    <property type="match status" value="1"/>
</dbReference>
<dbReference type="InterPro" id="IPR007197">
    <property type="entry name" value="rSAM"/>
</dbReference>
<dbReference type="PANTHER" id="PTHR13932:SF5">
    <property type="entry name" value="RADICAL S-ADENOSYL METHIONINE DOMAIN-CONTAINING PROTEIN 1, MITOCHONDRIAL"/>
    <property type="match status" value="1"/>
</dbReference>
<proteinExistence type="inferred from homology"/>
<dbReference type="KEGG" id="cik:H0194_02845"/>
<dbReference type="SFLD" id="SFLDS00029">
    <property type="entry name" value="Radical_SAM"/>
    <property type="match status" value="2"/>
</dbReference>
<keyword evidence="3 9" id="KW-0349">Heme</keyword>
<evidence type="ECO:0000256" key="7">
    <source>
        <dbReference type="ARBA" id="ARBA00023014"/>
    </source>
</evidence>
<evidence type="ECO:0000256" key="5">
    <source>
        <dbReference type="ARBA" id="ARBA00022723"/>
    </source>
</evidence>
<protein>
    <recommendedName>
        <fullName evidence="2 9">Heme chaperone HemW</fullName>
    </recommendedName>
</protein>
<comment type="function">
    <text evidence="9">Probably acts as a heme chaperone, transferring heme to an unknown acceptor. Binds one molecule of heme per monomer, possibly covalently. Binds 1 [4Fe-4S] cluster. The cluster is coordinated with 3 cysteines and an exchangeable S-adenosyl-L-methionine.</text>
</comment>
<gene>
    <name evidence="11" type="ORF">H0194_02845</name>
</gene>
<dbReference type="PANTHER" id="PTHR13932">
    <property type="entry name" value="COPROPORPHYRINIGEN III OXIDASE"/>
    <property type="match status" value="1"/>
</dbReference>
<dbReference type="PROSITE" id="PS51918">
    <property type="entry name" value="RADICAL_SAM"/>
    <property type="match status" value="1"/>
</dbReference>
<evidence type="ECO:0000259" key="10">
    <source>
        <dbReference type="PROSITE" id="PS51918"/>
    </source>
</evidence>
<reference evidence="11 12" key="1">
    <citation type="submission" date="2020-07" db="EMBL/GenBank/DDBJ databases">
        <title>Complete genome and description of Corynebacterium incognita strain Marseille-Q3630 sp. nov.</title>
        <authorList>
            <person name="Boxberger M."/>
        </authorList>
    </citation>
    <scope>NUCLEOTIDE SEQUENCE [LARGE SCALE GENOMIC DNA]</scope>
    <source>
        <strain evidence="11 12">Marseille-Q3630</strain>
    </source>
</reference>
<dbReference type="InterPro" id="IPR004559">
    <property type="entry name" value="HemW-like"/>
</dbReference>
<evidence type="ECO:0000256" key="8">
    <source>
        <dbReference type="ARBA" id="ARBA00023186"/>
    </source>
</evidence>
<dbReference type="InterPro" id="IPR006638">
    <property type="entry name" value="Elp3/MiaA/NifB-like_rSAM"/>
</dbReference>
<name>A0A7G7CQW7_9CORY</name>
<dbReference type="GO" id="GO:0004109">
    <property type="term" value="F:coproporphyrinogen oxidase activity"/>
    <property type="evidence" value="ECO:0007669"/>
    <property type="project" value="InterPro"/>
</dbReference>
<keyword evidence="9" id="KW-0963">Cytoplasm</keyword>
<evidence type="ECO:0000256" key="9">
    <source>
        <dbReference type="RuleBase" id="RU364116"/>
    </source>
</evidence>
<keyword evidence="5 9" id="KW-0479">Metal-binding</keyword>
<keyword evidence="6 9" id="KW-0408">Iron</keyword>